<keyword evidence="1" id="KW-0732">Signal</keyword>
<feature type="signal peptide" evidence="1">
    <location>
        <begin position="1"/>
        <end position="25"/>
    </location>
</feature>
<dbReference type="RefSeq" id="XP_013232539.1">
    <property type="nucleotide sequence ID" value="XM_013377085.1"/>
</dbReference>
<name>U6KZM2_EIMTE</name>
<dbReference type="EMBL" id="HG675669">
    <property type="protein sequence ID" value="CDJ41789.1"/>
    <property type="molecule type" value="Genomic_DNA"/>
</dbReference>
<proteinExistence type="predicted"/>
<organism evidence="2 3">
    <name type="scientific">Eimeria tenella</name>
    <name type="common">Coccidian parasite</name>
    <dbReference type="NCBI Taxonomy" id="5802"/>
    <lineage>
        <taxon>Eukaryota</taxon>
        <taxon>Sar</taxon>
        <taxon>Alveolata</taxon>
        <taxon>Apicomplexa</taxon>
        <taxon>Conoidasida</taxon>
        <taxon>Coccidia</taxon>
        <taxon>Eucoccidiorida</taxon>
        <taxon>Eimeriorina</taxon>
        <taxon>Eimeriidae</taxon>
        <taxon>Eimeria</taxon>
    </lineage>
</organism>
<protein>
    <submittedName>
        <fullName evidence="2">Uncharacterized protein</fullName>
    </submittedName>
</protein>
<gene>
    <name evidence="2" type="ORF">ETH_00001230</name>
</gene>
<dbReference type="GeneID" id="25249463"/>
<reference evidence="2" key="1">
    <citation type="submission" date="2013-10" db="EMBL/GenBank/DDBJ databases">
        <title>Genomic analysis of the causative agents of coccidiosis in chickens.</title>
        <authorList>
            <person name="Reid A.J."/>
            <person name="Blake D."/>
            <person name="Billington K."/>
            <person name="Browne H."/>
            <person name="Dunn M."/>
            <person name="Hung S."/>
            <person name="Kawahara F."/>
            <person name="Miranda-Saavedra D."/>
            <person name="Mourier T."/>
            <person name="Nagra H."/>
            <person name="Otto T.D."/>
            <person name="Rawlings N."/>
            <person name="Sanchez A."/>
            <person name="Sanders M."/>
            <person name="Subramaniam C."/>
            <person name="Tay Y."/>
            <person name="Dear P."/>
            <person name="Doerig C."/>
            <person name="Gruber A."/>
            <person name="Parkinson J."/>
            <person name="Shirley M."/>
            <person name="Wan K.L."/>
            <person name="Berriman M."/>
            <person name="Tomley F."/>
            <person name="Pain A."/>
        </authorList>
    </citation>
    <scope>NUCLEOTIDE SEQUENCE [LARGE SCALE GENOMIC DNA]</scope>
    <source>
        <strain evidence="2">Houghton</strain>
    </source>
</reference>
<evidence type="ECO:0000256" key="1">
    <source>
        <dbReference type="SAM" id="SignalP"/>
    </source>
</evidence>
<dbReference type="VEuPathDB" id="ToxoDB:ETH_00001230"/>
<dbReference type="AlphaFoldDB" id="U6KZM2"/>
<feature type="chain" id="PRO_5005713759" evidence="1">
    <location>
        <begin position="26"/>
        <end position="179"/>
    </location>
</feature>
<keyword evidence="3" id="KW-1185">Reference proteome</keyword>
<dbReference type="Proteomes" id="UP000030747">
    <property type="component" value="Unassembled WGS sequence"/>
</dbReference>
<evidence type="ECO:0000313" key="2">
    <source>
        <dbReference type="EMBL" id="CDJ41789.1"/>
    </source>
</evidence>
<evidence type="ECO:0000313" key="3">
    <source>
        <dbReference type="Proteomes" id="UP000030747"/>
    </source>
</evidence>
<sequence length="179" mass="17247">MEDLHFPCLLKALLCLFFLFPLLSSGEPRGKNELAEPAAAGLPLSRFAQAKERFLGAIAGGALTGTLGTLAGAPVAGMGAAAGLPVAAAAAAPAAAQGVTAAAPEAAAAAAAGLPPVDLDAIGVDYSASVVQPPPPPEAQTVIWNSAAAAAAAAAAATCTGAGVDGGSSSWVFRGCMRI</sequence>
<reference evidence="2" key="2">
    <citation type="submission" date="2013-10" db="EMBL/GenBank/DDBJ databases">
        <authorList>
            <person name="Aslett M."/>
        </authorList>
    </citation>
    <scope>NUCLEOTIDE SEQUENCE [LARGE SCALE GENOMIC DNA]</scope>
    <source>
        <strain evidence="2">Houghton</strain>
    </source>
</reference>
<accession>U6KZM2</accession>